<dbReference type="EMBL" id="LSMT01002062">
    <property type="protein sequence ID" value="PFX11657.1"/>
    <property type="molecule type" value="Genomic_DNA"/>
</dbReference>
<dbReference type="OrthoDB" id="120976at2759"/>
<evidence type="ECO:0000256" key="1">
    <source>
        <dbReference type="ARBA" id="ARBA00004496"/>
    </source>
</evidence>
<evidence type="ECO:0000256" key="2">
    <source>
        <dbReference type="ARBA" id="ARBA00022490"/>
    </source>
</evidence>
<proteinExistence type="predicted"/>
<reference evidence="7" key="1">
    <citation type="journal article" date="2017" name="bioRxiv">
        <title>Comparative analysis of the genomes of Stylophora pistillata and Acropora digitifera provides evidence for extensive differences between species of corals.</title>
        <authorList>
            <person name="Voolstra C.R."/>
            <person name="Li Y."/>
            <person name="Liew Y.J."/>
            <person name="Baumgarten S."/>
            <person name="Zoccola D."/>
            <person name="Flot J.-F."/>
            <person name="Tambutte S."/>
            <person name="Allemand D."/>
            <person name="Aranda M."/>
        </authorList>
    </citation>
    <scope>NUCLEOTIDE SEQUENCE [LARGE SCALE GENOMIC DNA]</scope>
</reference>
<keyword evidence="4" id="KW-0812">Transmembrane</keyword>
<organism evidence="6 7">
    <name type="scientific">Stylophora pistillata</name>
    <name type="common">Smooth cauliflower coral</name>
    <dbReference type="NCBI Taxonomy" id="50429"/>
    <lineage>
        <taxon>Eukaryota</taxon>
        <taxon>Metazoa</taxon>
        <taxon>Cnidaria</taxon>
        <taxon>Anthozoa</taxon>
        <taxon>Hexacorallia</taxon>
        <taxon>Scleractinia</taxon>
        <taxon>Astrocoeniina</taxon>
        <taxon>Pocilloporidae</taxon>
        <taxon>Stylophora</taxon>
    </lineage>
</organism>
<dbReference type="PANTHER" id="PTHR45690">
    <property type="entry name" value="NACHT, LRR AND PYD DOMAINS-CONTAINING PROTEIN 12"/>
    <property type="match status" value="1"/>
</dbReference>
<dbReference type="InterPro" id="IPR027417">
    <property type="entry name" value="P-loop_NTPase"/>
</dbReference>
<dbReference type="GO" id="GO:0005737">
    <property type="term" value="C:cytoplasm"/>
    <property type="evidence" value="ECO:0007669"/>
    <property type="project" value="UniProtKB-SubCell"/>
</dbReference>
<dbReference type="AlphaFoldDB" id="A0A2B4R5L5"/>
<dbReference type="InterPro" id="IPR050637">
    <property type="entry name" value="NLRP_innate_immun_reg"/>
</dbReference>
<name>A0A2B4R5L5_STYPI</name>
<evidence type="ECO:0000256" key="3">
    <source>
        <dbReference type="ARBA" id="ARBA00022737"/>
    </source>
</evidence>
<dbReference type="InterPro" id="IPR007111">
    <property type="entry name" value="NACHT_NTPase"/>
</dbReference>
<keyword evidence="4" id="KW-1133">Transmembrane helix</keyword>
<dbReference type="PROSITE" id="PS50837">
    <property type="entry name" value="NACHT"/>
    <property type="match status" value="1"/>
</dbReference>
<dbReference type="Gene3D" id="3.40.50.300">
    <property type="entry name" value="P-loop containing nucleotide triphosphate hydrolases"/>
    <property type="match status" value="1"/>
</dbReference>
<sequence length="286" mass="32935">MDAVIAVNGIFVAGILIETVYILSRAWLDRSFMQDSKFLRTYLNSSQTKSYKKFIKRIKETITEKTQELLELQSPFLGDPGDKTAIKHLTLDQIYTNLVLIQDRDEYKFAENREEQLKGYPRSRKETLHPKSLEDLLNEESKKVLIVGRPGIGKTFYCTKLLRDWASGDKIHFDAAFFVKFRRFNSTGDLSLRELLVESEYFPTHHLDDEVCNHLVENPKGVLIVFDGFDEFKHDENMASTCPRGIDEKKPLKLLYEGLVKGELLKDVSVLTTTRPTALSSIKHLQ</sequence>
<comment type="subcellular location">
    <subcellularLocation>
        <location evidence="1">Cytoplasm</location>
    </subcellularLocation>
</comment>
<gene>
    <name evidence="6" type="primary">NLRP12</name>
    <name evidence="6" type="ORF">AWC38_SpisGene24526</name>
</gene>
<keyword evidence="7" id="KW-1185">Reference proteome</keyword>
<evidence type="ECO:0000313" key="6">
    <source>
        <dbReference type="EMBL" id="PFX11657.1"/>
    </source>
</evidence>
<dbReference type="Pfam" id="PF05729">
    <property type="entry name" value="NACHT"/>
    <property type="match status" value="1"/>
</dbReference>
<keyword evidence="4" id="KW-0472">Membrane</keyword>
<dbReference type="SUPFAM" id="SSF52540">
    <property type="entry name" value="P-loop containing nucleoside triphosphate hydrolases"/>
    <property type="match status" value="1"/>
</dbReference>
<accession>A0A2B4R5L5</accession>
<keyword evidence="3" id="KW-0677">Repeat</keyword>
<protein>
    <submittedName>
        <fullName evidence="6">NACHT, LRR and PYD domains-containing protein 12</fullName>
    </submittedName>
</protein>
<evidence type="ECO:0000259" key="5">
    <source>
        <dbReference type="PROSITE" id="PS50837"/>
    </source>
</evidence>
<comment type="caution">
    <text evidence="6">The sequence shown here is derived from an EMBL/GenBank/DDBJ whole genome shotgun (WGS) entry which is preliminary data.</text>
</comment>
<evidence type="ECO:0000313" key="7">
    <source>
        <dbReference type="Proteomes" id="UP000225706"/>
    </source>
</evidence>
<feature type="transmembrane region" description="Helical" evidence="4">
    <location>
        <begin position="6"/>
        <end position="28"/>
    </location>
</feature>
<feature type="domain" description="NACHT" evidence="5">
    <location>
        <begin position="142"/>
        <end position="286"/>
    </location>
</feature>
<keyword evidence="2" id="KW-0963">Cytoplasm</keyword>
<feature type="non-terminal residue" evidence="6">
    <location>
        <position position="286"/>
    </location>
</feature>
<dbReference type="PANTHER" id="PTHR45690:SF19">
    <property type="entry name" value="NACHT, LRR AND PYD DOMAINS-CONTAINING PROTEIN 3"/>
    <property type="match status" value="1"/>
</dbReference>
<evidence type="ECO:0000256" key="4">
    <source>
        <dbReference type="SAM" id="Phobius"/>
    </source>
</evidence>
<dbReference type="Proteomes" id="UP000225706">
    <property type="component" value="Unassembled WGS sequence"/>
</dbReference>